<keyword evidence="5" id="KW-1185">Reference proteome</keyword>
<dbReference type="SMART" id="SM00116">
    <property type="entry name" value="CBS"/>
    <property type="match status" value="2"/>
</dbReference>
<dbReference type="PANTHER" id="PTHR43080:SF2">
    <property type="entry name" value="CBS DOMAIN-CONTAINING PROTEIN"/>
    <property type="match status" value="1"/>
</dbReference>
<dbReference type="RefSeq" id="WP_259863125.1">
    <property type="nucleotide sequence ID" value="NZ_BAAAST010000109.1"/>
</dbReference>
<reference evidence="4" key="1">
    <citation type="submission" date="2021-04" db="EMBL/GenBank/DDBJ databases">
        <authorList>
            <person name="Hartkoorn R.C."/>
            <person name="Beaudoing E."/>
            <person name="Hot D."/>
        </authorList>
    </citation>
    <scope>NUCLEOTIDE SEQUENCE</scope>
    <source>
        <strain evidence="4">NRRL B-16292</strain>
    </source>
</reference>
<dbReference type="Pfam" id="PF00571">
    <property type="entry name" value="CBS"/>
    <property type="match status" value="2"/>
</dbReference>
<evidence type="ECO:0000256" key="2">
    <source>
        <dbReference type="PROSITE-ProRule" id="PRU00703"/>
    </source>
</evidence>
<dbReference type="CDD" id="cd04622">
    <property type="entry name" value="CBS_pair_HRP1_like"/>
    <property type="match status" value="1"/>
</dbReference>
<dbReference type="InterPro" id="IPR051257">
    <property type="entry name" value="Diverse_CBS-Domain"/>
</dbReference>
<keyword evidence="1 2" id="KW-0129">CBS domain</keyword>
<organism evidence="4 5">
    <name type="scientific">Dactylosporangium fulvum</name>
    <dbReference type="NCBI Taxonomy" id="53359"/>
    <lineage>
        <taxon>Bacteria</taxon>
        <taxon>Bacillati</taxon>
        <taxon>Actinomycetota</taxon>
        <taxon>Actinomycetes</taxon>
        <taxon>Micromonosporales</taxon>
        <taxon>Micromonosporaceae</taxon>
        <taxon>Dactylosporangium</taxon>
    </lineage>
</organism>
<dbReference type="PROSITE" id="PS51371">
    <property type="entry name" value="CBS"/>
    <property type="match status" value="2"/>
</dbReference>
<feature type="domain" description="CBS" evidence="3">
    <location>
        <begin position="86"/>
        <end position="143"/>
    </location>
</feature>
<name>A0ABY5W7T6_9ACTN</name>
<evidence type="ECO:0000256" key="1">
    <source>
        <dbReference type="ARBA" id="ARBA00023122"/>
    </source>
</evidence>
<accession>A0ABY5W7T6</accession>
<reference evidence="4" key="2">
    <citation type="submission" date="2022-09" db="EMBL/GenBank/DDBJ databases">
        <title>Biosynthetic gene clusters of Dactylosporangioum fulvum.</title>
        <authorList>
            <person name="Caradec T."/>
        </authorList>
    </citation>
    <scope>NUCLEOTIDE SEQUENCE</scope>
    <source>
        <strain evidence="4">NRRL B-16292</strain>
    </source>
</reference>
<dbReference type="Gene3D" id="3.10.580.10">
    <property type="entry name" value="CBS-domain"/>
    <property type="match status" value="1"/>
</dbReference>
<protein>
    <submittedName>
        <fullName evidence="4">CBS domain-containing protein</fullName>
    </submittedName>
</protein>
<dbReference type="InterPro" id="IPR000644">
    <property type="entry name" value="CBS_dom"/>
</dbReference>
<evidence type="ECO:0000259" key="3">
    <source>
        <dbReference type="PROSITE" id="PS51371"/>
    </source>
</evidence>
<evidence type="ECO:0000313" key="4">
    <source>
        <dbReference type="EMBL" id="UWP85079.1"/>
    </source>
</evidence>
<dbReference type="SUPFAM" id="SSF54631">
    <property type="entry name" value="CBS-domain pair"/>
    <property type="match status" value="1"/>
</dbReference>
<dbReference type="PANTHER" id="PTHR43080">
    <property type="entry name" value="CBS DOMAIN-CONTAINING PROTEIN CBSX3, MITOCHONDRIAL"/>
    <property type="match status" value="1"/>
</dbReference>
<evidence type="ECO:0000313" key="5">
    <source>
        <dbReference type="Proteomes" id="UP001059617"/>
    </source>
</evidence>
<gene>
    <name evidence="4" type="ORF">Dfulv_12955</name>
</gene>
<proteinExistence type="predicted"/>
<feature type="domain" description="CBS" evidence="3">
    <location>
        <begin position="151"/>
        <end position="208"/>
    </location>
</feature>
<dbReference type="InterPro" id="IPR046342">
    <property type="entry name" value="CBS_dom_sf"/>
</dbReference>
<dbReference type="Proteomes" id="UP001059617">
    <property type="component" value="Chromosome"/>
</dbReference>
<dbReference type="EMBL" id="CP073720">
    <property type="protein sequence ID" value="UWP85079.1"/>
    <property type="molecule type" value="Genomic_DNA"/>
</dbReference>
<sequence length="217" mass="24311">MVFDKVKESAKRGLEQGRSRIEETRAIRQRNKLLQELGEAYYAEHSGKAAPEAVAGKLGALDEYERSQRELQAGRLERGRRARDIMHPGAECVGENENITSAARKMRDLNVGSLPVCGVEDRLHGIVTDRDIVVKSIADGRDPNQVKVRDLAQGSVVWVDGGAGLDEVLRQMEDHQIKRLPVIENHRLVGMISEQDLARNIDEHRLAEFVEKVYATP</sequence>